<dbReference type="Proteomes" id="UP000297814">
    <property type="component" value="Unassembled WGS sequence"/>
</dbReference>
<reference evidence="9 10" key="1">
    <citation type="submission" date="2017-12" db="EMBL/GenBank/DDBJ databases">
        <title>Comparative genomics of Botrytis spp.</title>
        <authorList>
            <person name="Valero-Jimenez C.A."/>
            <person name="Tapia P."/>
            <person name="Veloso J."/>
            <person name="Silva-Moreno E."/>
            <person name="Staats M."/>
            <person name="Valdes J.H."/>
            <person name="Van Kan J.A.L."/>
        </authorList>
    </citation>
    <scope>NUCLEOTIDE SEQUENCE [LARGE SCALE GENOMIC DNA]</scope>
    <source>
        <strain evidence="9 10">Bh0001</strain>
    </source>
</reference>
<dbReference type="InterPro" id="IPR036864">
    <property type="entry name" value="Zn2-C6_fun-type_DNA-bd_sf"/>
</dbReference>
<dbReference type="InterPro" id="IPR001138">
    <property type="entry name" value="Zn2Cys6_DnaBD"/>
</dbReference>
<dbReference type="Gene3D" id="4.10.240.10">
    <property type="entry name" value="Zn(2)-C6 fungal-type DNA-binding domain"/>
    <property type="match status" value="1"/>
</dbReference>
<keyword evidence="3" id="KW-0805">Transcription regulation</keyword>
<dbReference type="CDD" id="cd00067">
    <property type="entry name" value="GAL4"/>
    <property type="match status" value="1"/>
</dbReference>
<dbReference type="InterPro" id="IPR052360">
    <property type="entry name" value="Transcr_Regulatory_Proteins"/>
</dbReference>
<dbReference type="Pfam" id="PF00172">
    <property type="entry name" value="Zn_clus"/>
    <property type="match status" value="1"/>
</dbReference>
<evidence type="ECO:0000256" key="5">
    <source>
        <dbReference type="ARBA" id="ARBA00023163"/>
    </source>
</evidence>
<evidence type="ECO:0000256" key="1">
    <source>
        <dbReference type="ARBA" id="ARBA00022723"/>
    </source>
</evidence>
<dbReference type="Pfam" id="PF11951">
    <property type="entry name" value="Fungal_trans_2"/>
    <property type="match status" value="1"/>
</dbReference>
<dbReference type="GO" id="GO:0000981">
    <property type="term" value="F:DNA-binding transcription factor activity, RNA polymerase II-specific"/>
    <property type="evidence" value="ECO:0007669"/>
    <property type="project" value="InterPro"/>
</dbReference>
<feature type="domain" description="Zn(2)-C6 fungal-type" evidence="8">
    <location>
        <begin position="20"/>
        <end position="48"/>
    </location>
</feature>
<keyword evidence="5" id="KW-0804">Transcription</keyword>
<evidence type="ECO:0000256" key="7">
    <source>
        <dbReference type="SAM" id="MobiDB-lite"/>
    </source>
</evidence>
<feature type="region of interest" description="Disordered" evidence="7">
    <location>
        <begin position="532"/>
        <end position="564"/>
    </location>
</feature>
<evidence type="ECO:0000256" key="3">
    <source>
        <dbReference type="ARBA" id="ARBA00023015"/>
    </source>
</evidence>
<dbReference type="PANTHER" id="PTHR36206">
    <property type="entry name" value="ASPERCRYPTIN BIOSYNTHESIS CLUSTER-SPECIFIC TRANSCRIPTION REGULATOR ATNN-RELATED"/>
    <property type="match status" value="1"/>
</dbReference>
<evidence type="ECO:0000313" key="9">
    <source>
        <dbReference type="EMBL" id="TGO32158.1"/>
    </source>
</evidence>
<dbReference type="PROSITE" id="PS00463">
    <property type="entry name" value="ZN2_CY6_FUNGAL_1"/>
    <property type="match status" value="1"/>
</dbReference>
<evidence type="ECO:0000256" key="4">
    <source>
        <dbReference type="ARBA" id="ARBA00023125"/>
    </source>
</evidence>
<dbReference type="PANTHER" id="PTHR36206:SF4">
    <property type="entry name" value="HYPOTHETICAL CONSERVED PROTEIN (EUROFUNG)-RELATED"/>
    <property type="match status" value="1"/>
</dbReference>
<dbReference type="AlphaFoldDB" id="A0A4Z1G855"/>
<gene>
    <name evidence="9" type="ORF">BHYA_0345g00020</name>
</gene>
<comment type="caution">
    <text evidence="9">The sequence shown here is derived from an EMBL/GenBank/DDBJ whole genome shotgun (WGS) entry which is preliminary data.</text>
</comment>
<proteinExistence type="predicted"/>
<keyword evidence="1" id="KW-0479">Metal-binding</keyword>
<evidence type="ECO:0000313" key="10">
    <source>
        <dbReference type="Proteomes" id="UP000297814"/>
    </source>
</evidence>
<dbReference type="InterPro" id="IPR021858">
    <property type="entry name" value="Fun_TF"/>
</dbReference>
<evidence type="ECO:0000256" key="2">
    <source>
        <dbReference type="ARBA" id="ARBA00022833"/>
    </source>
</evidence>
<organism evidence="9 10">
    <name type="scientific">Botrytis hyacinthi</name>
    <dbReference type="NCBI Taxonomy" id="278943"/>
    <lineage>
        <taxon>Eukaryota</taxon>
        <taxon>Fungi</taxon>
        <taxon>Dikarya</taxon>
        <taxon>Ascomycota</taxon>
        <taxon>Pezizomycotina</taxon>
        <taxon>Leotiomycetes</taxon>
        <taxon>Helotiales</taxon>
        <taxon>Sclerotiniaceae</taxon>
        <taxon>Botrytis</taxon>
    </lineage>
</organism>
<name>A0A4Z1G855_9HELO</name>
<keyword evidence="2" id="KW-0862">Zinc</keyword>
<dbReference type="SMART" id="SM00066">
    <property type="entry name" value="GAL4"/>
    <property type="match status" value="1"/>
</dbReference>
<accession>A0A4Z1G855</accession>
<dbReference type="EMBL" id="PQXK01000345">
    <property type="protein sequence ID" value="TGO32158.1"/>
    <property type="molecule type" value="Genomic_DNA"/>
</dbReference>
<feature type="compositionally biased region" description="Polar residues" evidence="7">
    <location>
        <begin position="535"/>
        <end position="551"/>
    </location>
</feature>
<keyword evidence="10" id="KW-1185">Reference proteome</keyword>
<dbReference type="GO" id="GO:0003677">
    <property type="term" value="F:DNA binding"/>
    <property type="evidence" value="ECO:0007669"/>
    <property type="project" value="UniProtKB-KW"/>
</dbReference>
<dbReference type="SUPFAM" id="SSF57701">
    <property type="entry name" value="Zn2/Cys6 DNA-binding domain"/>
    <property type="match status" value="1"/>
</dbReference>
<dbReference type="PROSITE" id="PS50048">
    <property type="entry name" value="ZN2_CY6_FUNGAL_2"/>
    <property type="match status" value="1"/>
</dbReference>
<sequence>MTRGQIQQRKRRSGPKVKTGCGTCKTRRIKCDEAKPSCLRCSTTGRKCDGYSSDIMISSQKFTDCINLIQQISVHIPGNAEEKRGFEFFLRNTAAELSGYYDSSFWGNFILAASTQKPSLRHAVIALGALHEDFSRKGLHSVPSLENQNSQLALNQYSKAIAALRRSLSQGKEEPLTALMSCILFVCFDSLRGYYESAMVHLQSGLGILQDLRKSSTRNQIIEEKIAPLFRRLTLQSIIYVETKSKHDKMNFVEKLTDVSRNDTVISREFKSIEDARNALDQAMDGLFRSFYMMERFLPIILQPTESLATFDKYTSQLFLWNLAFEQFMISKGKNFTSREVQGAALLKIHHTTLNIMAGMFPDISDMTVVVEMVDTDRFSKFLDDFQIIIDLSRSLIVAAEQDAMNGRPSLTFSSDFGVVGPLYYVCVHCPTISVRETAMELMLRCPRREGMWNSAIVAQMIQQFWELRARHQESQEIGFELDEFGLPVPFNDRGVVHSAFFGRPTEVNTTGLSQSTPADFSPSGPLKFPASWGSWPNLTTHGNTTPQNTEADVLTPPEEVTAQ</sequence>
<protein>
    <recommendedName>
        <fullName evidence="8">Zn(2)-C6 fungal-type domain-containing protein</fullName>
    </recommendedName>
</protein>
<evidence type="ECO:0000259" key="8">
    <source>
        <dbReference type="PROSITE" id="PS50048"/>
    </source>
</evidence>
<keyword evidence="6" id="KW-0539">Nucleus</keyword>
<evidence type="ECO:0000256" key="6">
    <source>
        <dbReference type="ARBA" id="ARBA00023242"/>
    </source>
</evidence>
<dbReference type="GO" id="GO:0008270">
    <property type="term" value="F:zinc ion binding"/>
    <property type="evidence" value="ECO:0007669"/>
    <property type="project" value="InterPro"/>
</dbReference>
<keyword evidence="4" id="KW-0238">DNA-binding</keyword>